<evidence type="ECO:0000259" key="10">
    <source>
        <dbReference type="PROSITE" id="PS50011"/>
    </source>
</evidence>
<dbReference type="PANTHER" id="PTHR11042">
    <property type="entry name" value="EUKARYOTIC TRANSLATION INITIATION FACTOR 2-ALPHA KINASE EIF2-ALPHA KINASE -RELATED"/>
    <property type="match status" value="1"/>
</dbReference>
<feature type="domain" description="Protein kinase" evidence="10">
    <location>
        <begin position="36"/>
        <end position="457"/>
    </location>
</feature>
<keyword evidence="9" id="KW-1133">Transmembrane helix</keyword>
<dbReference type="OrthoDB" id="5337378at2759"/>
<comment type="caution">
    <text evidence="11">The sequence shown here is derived from an EMBL/GenBank/DDBJ whole genome shotgun (WGS) entry which is preliminary data.</text>
</comment>
<dbReference type="InterPro" id="IPR017441">
    <property type="entry name" value="Protein_kinase_ATP_BS"/>
</dbReference>
<name>X6NK84_RETFI</name>
<dbReference type="Pfam" id="PF00069">
    <property type="entry name" value="Pkinase"/>
    <property type="match status" value="1"/>
</dbReference>
<keyword evidence="5" id="KW-0652">Protein synthesis inhibitor</keyword>
<dbReference type="InterPro" id="IPR000719">
    <property type="entry name" value="Prot_kinase_dom"/>
</dbReference>
<dbReference type="Gene3D" id="1.10.510.10">
    <property type="entry name" value="Transferase(Phosphotransferase) domain 1"/>
    <property type="match status" value="2"/>
</dbReference>
<comment type="similarity">
    <text evidence="6">Belongs to the protein kinase superfamily. Ser/Thr protein kinase family. GCN2 subfamily.</text>
</comment>
<keyword evidence="12" id="KW-1185">Reference proteome</keyword>
<evidence type="ECO:0000256" key="2">
    <source>
        <dbReference type="ARBA" id="ARBA00022741"/>
    </source>
</evidence>
<evidence type="ECO:0000256" key="7">
    <source>
        <dbReference type="PROSITE-ProRule" id="PRU10141"/>
    </source>
</evidence>
<keyword evidence="4 7" id="KW-0067">ATP-binding</keyword>
<keyword evidence="2 7" id="KW-0547">Nucleotide-binding</keyword>
<dbReference type="GO" id="GO:0017148">
    <property type="term" value="P:negative regulation of translation"/>
    <property type="evidence" value="ECO:0007669"/>
    <property type="project" value="UniProtKB-KW"/>
</dbReference>
<evidence type="ECO:0000256" key="3">
    <source>
        <dbReference type="ARBA" id="ARBA00022777"/>
    </source>
</evidence>
<dbReference type="GO" id="GO:0005737">
    <property type="term" value="C:cytoplasm"/>
    <property type="evidence" value="ECO:0007669"/>
    <property type="project" value="TreeGrafter"/>
</dbReference>
<dbReference type="SUPFAM" id="SSF56112">
    <property type="entry name" value="Protein kinase-like (PK-like)"/>
    <property type="match status" value="1"/>
</dbReference>
<evidence type="ECO:0000256" key="5">
    <source>
        <dbReference type="ARBA" id="ARBA00023193"/>
    </source>
</evidence>
<dbReference type="PROSITE" id="PS00108">
    <property type="entry name" value="PROTEIN_KINASE_ST"/>
    <property type="match status" value="1"/>
</dbReference>
<organism evidence="11 12">
    <name type="scientific">Reticulomyxa filosa</name>
    <dbReference type="NCBI Taxonomy" id="46433"/>
    <lineage>
        <taxon>Eukaryota</taxon>
        <taxon>Sar</taxon>
        <taxon>Rhizaria</taxon>
        <taxon>Retaria</taxon>
        <taxon>Foraminifera</taxon>
        <taxon>Monothalamids</taxon>
        <taxon>Reticulomyxidae</taxon>
        <taxon>Reticulomyxa</taxon>
    </lineage>
</organism>
<keyword evidence="9" id="KW-0812">Transmembrane</keyword>
<dbReference type="GO" id="GO:0004672">
    <property type="term" value="F:protein kinase activity"/>
    <property type="evidence" value="ECO:0007669"/>
    <property type="project" value="InterPro"/>
</dbReference>
<dbReference type="InterPro" id="IPR050339">
    <property type="entry name" value="CC_SR_Kinase"/>
</dbReference>
<protein>
    <recommendedName>
        <fullName evidence="10">Protein kinase domain-containing protein</fullName>
    </recommendedName>
</protein>
<accession>X6NK84</accession>
<dbReference type="PROSITE" id="PS50011">
    <property type="entry name" value="PROTEIN_KINASE_DOM"/>
    <property type="match status" value="1"/>
</dbReference>
<dbReference type="AlphaFoldDB" id="X6NK84"/>
<feature type="binding site" evidence="7">
    <location>
        <position position="65"/>
    </location>
    <ligand>
        <name>ATP</name>
        <dbReference type="ChEBI" id="CHEBI:30616"/>
    </ligand>
</feature>
<gene>
    <name evidence="11" type="ORF">RFI_10405</name>
</gene>
<feature type="non-terminal residue" evidence="11">
    <location>
        <position position="1"/>
    </location>
</feature>
<evidence type="ECO:0000256" key="8">
    <source>
        <dbReference type="SAM" id="MobiDB-lite"/>
    </source>
</evidence>
<dbReference type="Proteomes" id="UP000023152">
    <property type="component" value="Unassembled WGS sequence"/>
</dbReference>
<dbReference type="EMBL" id="ASPP01007675">
    <property type="protein sequence ID" value="ETO26730.1"/>
    <property type="molecule type" value="Genomic_DNA"/>
</dbReference>
<evidence type="ECO:0000313" key="11">
    <source>
        <dbReference type="EMBL" id="ETO26730.1"/>
    </source>
</evidence>
<evidence type="ECO:0000256" key="4">
    <source>
        <dbReference type="ARBA" id="ARBA00022840"/>
    </source>
</evidence>
<dbReference type="PROSITE" id="PS00107">
    <property type="entry name" value="PROTEIN_KINASE_ATP"/>
    <property type="match status" value="1"/>
</dbReference>
<feature type="transmembrane region" description="Helical" evidence="9">
    <location>
        <begin position="513"/>
        <end position="538"/>
    </location>
</feature>
<sequence>NQKVLFQMIAFISNLNNWQLRVEETTFLSKKKKKKYVYMEVLGKGSFGKVHGCRSRVDGCLYAVKHISAFRHSNTSRQNMLREGYVMSALSRMGGSAHNLIQYYFMWESTTKDSVYVVMEWCKNGSLASRLGTPQNSSTLKRIALHIGQALHFLHSKAFVHLDVKPENILITDDFQFKLADFGLCVQTHQSFDLTSTIAVGLLQHNTFNPLITPNYQQNEEEEDYKLGLTAQSLDETISFHVKERNDSEDESGTEAFRISSRYNPRKRSKRKSDTPESPILYFKINGVDSPDADDNKINCLENAQNGSCQTVKSFSIQEGDRRYLCRELLEGTTDVSQLHKVDIFALGASIYEMSTMKKIPANGIGWDQIRNGILEFGNVDAQLRQLVGVESDFYLKQTTEPVLVIRMKNNKKLDFFNCEHRQCYMNNLIIDFVKHIEDDRTQESQKKIEYLQHQLNTAHLQLQQFYSTPQQHTKTPPTHCNHMSTSFNSMLQSQMPTAFGHSISLSQRIIKYLLSFHFNLISLLHFIIYVFFFSFFIDVLHCWFGIFGTVSTSLLYGLLLLITVSCIGLSYLMC</sequence>
<dbReference type="InterPro" id="IPR008271">
    <property type="entry name" value="Ser/Thr_kinase_AS"/>
</dbReference>
<keyword evidence="1" id="KW-0808">Transferase</keyword>
<dbReference type="GO" id="GO:0005634">
    <property type="term" value="C:nucleus"/>
    <property type="evidence" value="ECO:0007669"/>
    <property type="project" value="TreeGrafter"/>
</dbReference>
<evidence type="ECO:0000256" key="9">
    <source>
        <dbReference type="SAM" id="Phobius"/>
    </source>
</evidence>
<feature type="region of interest" description="Disordered" evidence="8">
    <location>
        <begin position="243"/>
        <end position="275"/>
    </location>
</feature>
<keyword evidence="9" id="KW-0472">Membrane</keyword>
<evidence type="ECO:0000313" key="12">
    <source>
        <dbReference type="Proteomes" id="UP000023152"/>
    </source>
</evidence>
<dbReference type="InterPro" id="IPR011009">
    <property type="entry name" value="Kinase-like_dom_sf"/>
</dbReference>
<evidence type="ECO:0000256" key="1">
    <source>
        <dbReference type="ARBA" id="ARBA00022679"/>
    </source>
</evidence>
<reference evidence="11 12" key="1">
    <citation type="journal article" date="2013" name="Curr. Biol.">
        <title>The Genome of the Foraminiferan Reticulomyxa filosa.</title>
        <authorList>
            <person name="Glockner G."/>
            <person name="Hulsmann N."/>
            <person name="Schleicher M."/>
            <person name="Noegel A.A."/>
            <person name="Eichinger L."/>
            <person name="Gallinger C."/>
            <person name="Pawlowski J."/>
            <person name="Sierra R."/>
            <person name="Euteneuer U."/>
            <person name="Pillet L."/>
            <person name="Moustafa A."/>
            <person name="Platzer M."/>
            <person name="Groth M."/>
            <person name="Szafranski K."/>
            <person name="Schliwa M."/>
        </authorList>
    </citation>
    <scope>NUCLEOTIDE SEQUENCE [LARGE SCALE GENOMIC DNA]</scope>
</reference>
<dbReference type="GO" id="GO:0005524">
    <property type="term" value="F:ATP binding"/>
    <property type="evidence" value="ECO:0007669"/>
    <property type="project" value="UniProtKB-UniRule"/>
</dbReference>
<feature type="transmembrane region" description="Helical" evidence="9">
    <location>
        <begin position="544"/>
        <end position="573"/>
    </location>
</feature>
<proteinExistence type="inferred from homology"/>
<keyword evidence="3" id="KW-0418">Kinase</keyword>
<evidence type="ECO:0000256" key="6">
    <source>
        <dbReference type="ARBA" id="ARBA00037982"/>
    </source>
</evidence>
<dbReference type="SMART" id="SM00220">
    <property type="entry name" value="S_TKc"/>
    <property type="match status" value="1"/>
</dbReference>